<comment type="caution">
    <text evidence="1">The sequence shown here is derived from an EMBL/GenBank/DDBJ whole genome shotgun (WGS) entry which is preliminary data.</text>
</comment>
<evidence type="ECO:0000313" key="1">
    <source>
        <dbReference type="EMBL" id="KWX19984.1"/>
    </source>
</evidence>
<sequence length="243" mass="26755">MDLMPKADLSDADVAEALGRAVGVIDLILDVLSETDPLGLRRRTHDRDSADSLVDRPLNLLAGLLDCADVPGTKSWARKDRAGRIRWWVRRVGALDTVVVAFPGVFGVLADRLPLQDLFGFTNQAIVLCAVAREYGITDHQTQVRLLAAVLCGRELTDEAGAVPPPEPDADWSQMSLVKKLWQLVGIMNAIGDELGKRPHPRRLFRYFGMLPWIGAVADYFGEYGALVRAADAAQIWITNNTR</sequence>
<dbReference type="STRING" id="59750.AWC31_32130"/>
<dbReference type="RefSeq" id="WP_067858423.1">
    <property type="nucleotide sequence ID" value="NZ_JBJZOV010000013.1"/>
</dbReference>
<dbReference type="PATRIC" id="fig|59750.3.peg.4880"/>
<dbReference type="AlphaFoldDB" id="A0A132PCF4"/>
<keyword evidence="2" id="KW-1185">Reference proteome</keyword>
<accession>A0A132PCF4</accession>
<dbReference type="EMBL" id="LGTW01000032">
    <property type="protein sequence ID" value="KWX19984.1"/>
    <property type="molecule type" value="Genomic_DNA"/>
</dbReference>
<name>A0A132PCF4_9MYCO</name>
<evidence type="ECO:0000313" key="2">
    <source>
        <dbReference type="Proteomes" id="UP000070612"/>
    </source>
</evidence>
<gene>
    <name evidence="1" type="ORF">AFM11_32755</name>
</gene>
<organism evidence="1 2">
    <name type="scientific">Mycolicibacterium wolinskyi</name>
    <dbReference type="NCBI Taxonomy" id="59750"/>
    <lineage>
        <taxon>Bacteria</taxon>
        <taxon>Bacillati</taxon>
        <taxon>Actinomycetota</taxon>
        <taxon>Actinomycetes</taxon>
        <taxon>Mycobacteriales</taxon>
        <taxon>Mycobacteriaceae</taxon>
        <taxon>Mycolicibacterium</taxon>
    </lineage>
</organism>
<dbReference type="Proteomes" id="UP000070612">
    <property type="component" value="Unassembled WGS sequence"/>
</dbReference>
<reference evidence="1 2" key="1">
    <citation type="submission" date="2015-07" db="EMBL/GenBank/DDBJ databases">
        <title>A draft genome sequence of Mycobacterium wolinskyi.</title>
        <authorList>
            <person name="de Man T.J."/>
            <person name="Perry K.A."/>
            <person name="Coulliette A.D."/>
            <person name="Jensen B."/>
            <person name="Toney N.C."/>
            <person name="Limbago B.M."/>
            <person name="Noble-Wang J."/>
        </authorList>
    </citation>
    <scope>NUCLEOTIDE SEQUENCE [LARGE SCALE GENOMIC DNA]</scope>
    <source>
        <strain evidence="1 2">CDC_01</strain>
    </source>
</reference>
<protein>
    <submittedName>
        <fullName evidence="1">Uncharacterized protein</fullName>
    </submittedName>
</protein>
<proteinExistence type="predicted"/>